<evidence type="ECO:0000313" key="4">
    <source>
        <dbReference type="EMBL" id="MBA6115093.1"/>
    </source>
</evidence>
<dbReference type="PROSITE" id="PS51462">
    <property type="entry name" value="NUDIX"/>
    <property type="match status" value="1"/>
</dbReference>
<dbReference type="EMBL" id="JACGDG010000003">
    <property type="protein sequence ID" value="MBA6115093.1"/>
    <property type="molecule type" value="Genomic_DNA"/>
</dbReference>
<dbReference type="PANTHER" id="PTHR43046:SF16">
    <property type="entry name" value="ADP-RIBOSE PYROPHOSPHATASE YJHB-RELATED"/>
    <property type="match status" value="1"/>
</dbReference>
<reference evidence="4 5" key="1">
    <citation type="submission" date="2020-07" db="EMBL/GenBank/DDBJ databases">
        <title>Diversity of carbapenemase encoding genes among Pseudomonas putida group clinical isolates in a tertiary Brazilian hospital.</title>
        <authorList>
            <person name="Alberto-Lei F."/>
            <person name="Nodari C.S."/>
            <person name="Streling A.P."/>
            <person name="Paulino J.T."/>
            <person name="Bessa-Neto F.O."/>
            <person name="Cayo R."/>
            <person name="Gales A.C."/>
        </authorList>
    </citation>
    <scope>NUCLEOTIDE SEQUENCE [LARGE SCALE GENOMIC DNA]</scope>
    <source>
        <strain evidence="4 5">12464</strain>
    </source>
</reference>
<comment type="caution">
    <text evidence="4">The sequence shown here is derived from an EMBL/GenBank/DDBJ whole genome shotgun (WGS) entry which is preliminary data.</text>
</comment>
<dbReference type="InterPro" id="IPR000086">
    <property type="entry name" value="NUDIX_hydrolase_dom"/>
</dbReference>
<dbReference type="InterPro" id="IPR015797">
    <property type="entry name" value="NUDIX_hydrolase-like_dom_sf"/>
</dbReference>
<evidence type="ECO:0000259" key="3">
    <source>
        <dbReference type="PROSITE" id="PS51462"/>
    </source>
</evidence>
<dbReference type="SUPFAM" id="SSF55811">
    <property type="entry name" value="Nudix"/>
    <property type="match status" value="1"/>
</dbReference>
<proteinExistence type="predicted"/>
<comment type="cofactor">
    <cofactor evidence="1">
        <name>Mg(2+)</name>
        <dbReference type="ChEBI" id="CHEBI:18420"/>
    </cofactor>
</comment>
<dbReference type="PANTHER" id="PTHR43046">
    <property type="entry name" value="GDP-MANNOSE MANNOSYL HYDROLASE"/>
    <property type="match status" value="1"/>
</dbReference>
<accession>A0A7W2QHS3</accession>
<sequence length="123" mass="14316">MKQRATVICRRGRQLLFVRRGKSRWNLPGGRPMRSESLMQAAFRELEEETGMKPAEMLLIARFETLSVEHFVSVADFDKDYFAPMPLSEITACKWFSDDAKGLRLTTDSELILRTFRKDIRTI</sequence>
<feature type="domain" description="Nudix hydrolase" evidence="3">
    <location>
        <begin position="1"/>
        <end position="118"/>
    </location>
</feature>
<evidence type="ECO:0000256" key="2">
    <source>
        <dbReference type="ARBA" id="ARBA00022801"/>
    </source>
</evidence>
<dbReference type="Proteomes" id="UP000553948">
    <property type="component" value="Unassembled WGS sequence"/>
</dbReference>
<keyword evidence="2" id="KW-0378">Hydrolase</keyword>
<dbReference type="InterPro" id="IPR020084">
    <property type="entry name" value="NUDIX_hydrolase_CS"/>
</dbReference>
<organism evidence="4 5">
    <name type="scientific">Pseudomonas putida</name>
    <name type="common">Arthrobacter siderocapsulatus</name>
    <dbReference type="NCBI Taxonomy" id="303"/>
    <lineage>
        <taxon>Bacteria</taxon>
        <taxon>Pseudomonadati</taxon>
        <taxon>Pseudomonadota</taxon>
        <taxon>Gammaproteobacteria</taxon>
        <taxon>Pseudomonadales</taxon>
        <taxon>Pseudomonadaceae</taxon>
        <taxon>Pseudomonas</taxon>
    </lineage>
</organism>
<dbReference type="Gene3D" id="3.90.79.10">
    <property type="entry name" value="Nucleoside Triphosphate Pyrophosphohydrolase"/>
    <property type="match status" value="1"/>
</dbReference>
<gene>
    <name evidence="4" type="ORF">H4C47_05060</name>
</gene>
<name>A0A7W2QHS3_PSEPU</name>
<dbReference type="PROSITE" id="PS00893">
    <property type="entry name" value="NUDIX_BOX"/>
    <property type="match status" value="1"/>
</dbReference>
<evidence type="ECO:0000313" key="5">
    <source>
        <dbReference type="Proteomes" id="UP000553948"/>
    </source>
</evidence>
<evidence type="ECO:0000256" key="1">
    <source>
        <dbReference type="ARBA" id="ARBA00001946"/>
    </source>
</evidence>
<protein>
    <submittedName>
        <fullName evidence="4">NUDIX domain-containing protein</fullName>
    </submittedName>
</protein>
<dbReference type="AlphaFoldDB" id="A0A7W2QHS3"/>
<dbReference type="RefSeq" id="WP_182387277.1">
    <property type="nucleotide sequence ID" value="NZ_JACGDG010000003.1"/>
</dbReference>
<dbReference type="GO" id="GO:0016787">
    <property type="term" value="F:hydrolase activity"/>
    <property type="evidence" value="ECO:0007669"/>
    <property type="project" value="UniProtKB-KW"/>
</dbReference>
<dbReference type="Pfam" id="PF00293">
    <property type="entry name" value="NUDIX"/>
    <property type="match status" value="1"/>
</dbReference>